<dbReference type="InterPro" id="IPR003841">
    <property type="entry name" value="Na/Pi_transpt"/>
</dbReference>
<accession>H3ZBT4</accession>
<evidence type="ECO:0000256" key="2">
    <source>
        <dbReference type="ARBA" id="ARBA00022475"/>
    </source>
</evidence>
<evidence type="ECO:0000256" key="7">
    <source>
        <dbReference type="SAM" id="Phobius"/>
    </source>
</evidence>
<feature type="transmembrane region" description="Helical" evidence="7">
    <location>
        <begin position="250"/>
        <end position="274"/>
    </location>
</feature>
<feature type="transmembrane region" description="Helical" evidence="7">
    <location>
        <begin position="85"/>
        <end position="106"/>
    </location>
</feature>
<dbReference type="GO" id="GO:0005436">
    <property type="term" value="F:sodium:phosphate symporter activity"/>
    <property type="evidence" value="ECO:0007669"/>
    <property type="project" value="InterPro"/>
</dbReference>
<dbReference type="PANTHER" id="PTHR10010:SF46">
    <property type="entry name" value="SODIUM-DEPENDENT PHOSPHATE TRANSPORT PROTEIN 2B"/>
    <property type="match status" value="1"/>
</dbReference>
<feature type="transmembrane region" description="Helical" evidence="7">
    <location>
        <begin position="135"/>
        <end position="153"/>
    </location>
</feature>
<dbReference type="eggNOG" id="COG1283">
    <property type="taxonomic scope" value="Bacteria"/>
</dbReference>
<keyword evidence="2" id="KW-1003">Cell membrane</keyword>
<gene>
    <name evidence="8" type="ORF">AJE_03956</name>
</gene>
<feature type="transmembrane region" description="Helical" evidence="7">
    <location>
        <begin position="112"/>
        <end position="128"/>
    </location>
</feature>
<keyword evidence="5 7" id="KW-0472">Membrane</keyword>
<dbReference type="RefSeq" id="WP_008949788.1">
    <property type="nucleotide sequence ID" value="NZ_AHTH01000005.1"/>
</dbReference>
<evidence type="ECO:0000313" key="8">
    <source>
        <dbReference type="EMBL" id="EHR42398.1"/>
    </source>
</evidence>
<dbReference type="GO" id="GO:0005886">
    <property type="term" value="C:plasma membrane"/>
    <property type="evidence" value="ECO:0007669"/>
    <property type="project" value="UniProtKB-SubCell"/>
</dbReference>
<feature type="transmembrane region" description="Helical" evidence="7">
    <location>
        <begin position="173"/>
        <end position="202"/>
    </location>
</feature>
<keyword evidence="4 7" id="KW-1133">Transmembrane helix</keyword>
<name>H3ZBT4_9ALTE</name>
<reference evidence="8 9" key="1">
    <citation type="journal article" date="2012" name="J. Bacteriol.">
        <title>Genome Sequence of Extracellular-Protease-Producing Alishewanella jeotgali Isolated from Traditional Korean Fermented Seafood.</title>
        <authorList>
            <person name="Jung J."/>
            <person name="Chun J."/>
            <person name="Park W."/>
        </authorList>
    </citation>
    <scope>NUCLEOTIDE SEQUENCE [LARGE SCALE GENOMIC DNA]</scope>
    <source>
        <strain evidence="8 9">KCTC 22429</strain>
    </source>
</reference>
<feature type="region of interest" description="Disordered" evidence="6">
    <location>
        <begin position="516"/>
        <end position="536"/>
    </location>
</feature>
<dbReference type="PANTHER" id="PTHR10010">
    <property type="entry name" value="SOLUTE CARRIER FAMILY 34 SODIUM PHOSPHATE , MEMBER 2-RELATED"/>
    <property type="match status" value="1"/>
</dbReference>
<dbReference type="NCBIfam" id="NF037997">
    <property type="entry name" value="Na_Pi_symport"/>
    <property type="match status" value="1"/>
</dbReference>
<sequence>MLSDILIGLGALGLILLGMDWLSKGLKAAAGRSLMQFLERSTQKSWQGLLFGTAATVAVQSSTVITVTTIGFVNAGILSLQNAAFVIYGSNVGTSLTGWFVALVGMQFKIDALAMPLIGVGALLKLFAKSARRQGFGEALVGFGLFFLGLAYLKDSFDTVFVDIEFSLLSELGVWGLLLGVLIGTLLTVVMQASIAVLALVITATSTGVIPLSVAAAFVIGANLGTTSSTAIISTLAATAKAKRLAMLHVIFNVVTGIAAIIILTPLLWLISLLQGALFHDPNPALSLALFHTLFNILGVLLMWPLTSRLVLFLNSRFRAQKAGQLRVLDASSLSIPAVAIKTLSMESLRVGQLISGQALLLSQGKTLSSQSIEHIRQLQSEISHYLTLLGKSQLAEQESQALNELIKNQLRLEMTLQLLPELAEQAERDPKAFVPEQTLWQQLSSAHWPDDAQQIRSCYRDLMRQRQKLKEQLYLLVLTERLSNDSGGDQLLRFAELRRFNQQLTRAMLALAKLHGPQQAPQTSAVNHEEINHAS</sequence>
<evidence type="ECO:0000256" key="1">
    <source>
        <dbReference type="ARBA" id="ARBA00004651"/>
    </source>
</evidence>
<protein>
    <submittedName>
        <fullName evidence="8">Na+/Pi-cotransporter</fullName>
    </submittedName>
</protein>
<keyword evidence="9" id="KW-1185">Reference proteome</keyword>
<keyword evidence="3 7" id="KW-0812">Transmembrane</keyword>
<evidence type="ECO:0000256" key="4">
    <source>
        <dbReference type="ARBA" id="ARBA00022989"/>
    </source>
</evidence>
<evidence type="ECO:0000313" key="9">
    <source>
        <dbReference type="Proteomes" id="UP000012046"/>
    </source>
</evidence>
<dbReference type="EMBL" id="AHTH01000005">
    <property type="protein sequence ID" value="EHR42398.1"/>
    <property type="molecule type" value="Genomic_DNA"/>
</dbReference>
<dbReference type="Proteomes" id="UP000012046">
    <property type="component" value="Unassembled WGS sequence"/>
</dbReference>
<proteinExistence type="predicted"/>
<evidence type="ECO:0000256" key="3">
    <source>
        <dbReference type="ARBA" id="ARBA00022692"/>
    </source>
</evidence>
<comment type="subcellular location">
    <subcellularLocation>
        <location evidence="1">Cell membrane</location>
        <topology evidence="1">Multi-pass membrane protein</topology>
    </subcellularLocation>
</comment>
<dbReference type="Pfam" id="PF02690">
    <property type="entry name" value="Na_Pi_cotrans"/>
    <property type="match status" value="2"/>
</dbReference>
<dbReference type="GO" id="GO:0044341">
    <property type="term" value="P:sodium-dependent phosphate transport"/>
    <property type="evidence" value="ECO:0007669"/>
    <property type="project" value="InterPro"/>
</dbReference>
<feature type="transmembrane region" description="Helical" evidence="7">
    <location>
        <begin position="49"/>
        <end position="73"/>
    </location>
</feature>
<comment type="caution">
    <text evidence="8">The sequence shown here is derived from an EMBL/GenBank/DDBJ whole genome shotgun (WGS) entry which is preliminary data.</text>
</comment>
<evidence type="ECO:0000256" key="5">
    <source>
        <dbReference type="ARBA" id="ARBA00023136"/>
    </source>
</evidence>
<feature type="transmembrane region" description="Helical" evidence="7">
    <location>
        <begin position="286"/>
        <end position="306"/>
    </location>
</feature>
<evidence type="ECO:0000256" key="6">
    <source>
        <dbReference type="SAM" id="MobiDB-lite"/>
    </source>
</evidence>
<dbReference type="PATRIC" id="fig|1129374.4.peg.800"/>
<organism evidence="8 9">
    <name type="scientific">Alishewanella jeotgali KCTC 22429</name>
    <dbReference type="NCBI Taxonomy" id="1129374"/>
    <lineage>
        <taxon>Bacteria</taxon>
        <taxon>Pseudomonadati</taxon>
        <taxon>Pseudomonadota</taxon>
        <taxon>Gammaproteobacteria</taxon>
        <taxon>Alteromonadales</taxon>
        <taxon>Alteromonadaceae</taxon>
        <taxon>Alishewanella</taxon>
    </lineage>
</organism>
<dbReference type="STRING" id="1129374.AJE_03956"/>
<dbReference type="AlphaFoldDB" id="H3ZBT4"/>